<name>A0ABU1IW00_9BACL</name>
<organism evidence="3 4">
    <name type="scientific">Paenibacillus hunanensis</name>
    <dbReference type="NCBI Taxonomy" id="539262"/>
    <lineage>
        <taxon>Bacteria</taxon>
        <taxon>Bacillati</taxon>
        <taxon>Bacillota</taxon>
        <taxon>Bacilli</taxon>
        <taxon>Bacillales</taxon>
        <taxon>Paenibacillaceae</taxon>
        <taxon>Paenibacillus</taxon>
    </lineage>
</organism>
<keyword evidence="2" id="KW-0812">Transmembrane</keyword>
<sequence>MFHHILSSVNKNRKGIILILCSSFCTSLGQAFWKLFDHDQILFLILGFLLYGCGAILMILAFRFGSLSVLHPLLSMGYLFALFVGVFILGEVISYKEIIAIFIILIGVLFVGGGDH</sequence>
<comment type="subcellular location">
    <subcellularLocation>
        <location evidence="1">Endomembrane system</location>
        <topology evidence="1">Multi-pass membrane protein</topology>
    </subcellularLocation>
</comment>
<dbReference type="RefSeq" id="WP_188774069.1">
    <property type="nucleotide sequence ID" value="NZ_BMMB01000002.1"/>
</dbReference>
<dbReference type="EMBL" id="JAVDQH010000002">
    <property type="protein sequence ID" value="MDR6242547.1"/>
    <property type="molecule type" value="Genomic_DNA"/>
</dbReference>
<gene>
    <name evidence="3" type="ORF">JOC58_000431</name>
</gene>
<evidence type="ECO:0000256" key="2">
    <source>
        <dbReference type="SAM" id="Phobius"/>
    </source>
</evidence>
<protein>
    <submittedName>
        <fullName evidence="3">Membrane protein</fullName>
    </submittedName>
</protein>
<evidence type="ECO:0000313" key="4">
    <source>
        <dbReference type="Proteomes" id="UP001185028"/>
    </source>
</evidence>
<dbReference type="Gene3D" id="1.10.3730.20">
    <property type="match status" value="1"/>
</dbReference>
<feature type="transmembrane region" description="Helical" evidence="2">
    <location>
        <begin position="95"/>
        <end position="113"/>
    </location>
</feature>
<accession>A0ABU1IW00</accession>
<feature type="transmembrane region" description="Helical" evidence="2">
    <location>
        <begin position="41"/>
        <end position="62"/>
    </location>
</feature>
<evidence type="ECO:0000256" key="1">
    <source>
        <dbReference type="ARBA" id="ARBA00004127"/>
    </source>
</evidence>
<evidence type="ECO:0000313" key="3">
    <source>
        <dbReference type="EMBL" id="MDR6242547.1"/>
    </source>
</evidence>
<feature type="transmembrane region" description="Helical" evidence="2">
    <location>
        <begin position="69"/>
        <end position="89"/>
    </location>
</feature>
<keyword evidence="2" id="KW-1133">Transmembrane helix</keyword>
<keyword evidence="2" id="KW-0472">Membrane</keyword>
<comment type="caution">
    <text evidence="3">The sequence shown here is derived from an EMBL/GenBank/DDBJ whole genome shotgun (WGS) entry which is preliminary data.</text>
</comment>
<proteinExistence type="predicted"/>
<dbReference type="Proteomes" id="UP001185028">
    <property type="component" value="Unassembled WGS sequence"/>
</dbReference>
<keyword evidence="4" id="KW-1185">Reference proteome</keyword>
<dbReference type="SUPFAM" id="SSF103481">
    <property type="entry name" value="Multidrug resistance efflux transporter EmrE"/>
    <property type="match status" value="1"/>
</dbReference>
<reference evidence="3 4" key="1">
    <citation type="submission" date="2023-07" db="EMBL/GenBank/DDBJ databases">
        <title>Genomic Encyclopedia of Type Strains, Phase IV (KMG-IV): sequencing the most valuable type-strain genomes for metagenomic binning, comparative biology and taxonomic classification.</title>
        <authorList>
            <person name="Goeker M."/>
        </authorList>
    </citation>
    <scope>NUCLEOTIDE SEQUENCE [LARGE SCALE GENOMIC DNA]</scope>
    <source>
        <strain evidence="3 4">DSM 22170</strain>
    </source>
</reference>
<dbReference type="InterPro" id="IPR037185">
    <property type="entry name" value="EmrE-like"/>
</dbReference>